<dbReference type="PIRSF" id="PIRSF033729">
    <property type="entry name" value="UCP033729"/>
    <property type="match status" value="1"/>
</dbReference>
<reference evidence="2 3" key="1">
    <citation type="submission" date="2016-06" db="EMBL/GenBank/DDBJ databases">
        <title>Genome sequence of Clostridium acetireducens DSM 10703.</title>
        <authorList>
            <person name="Poehlein A."/>
            <person name="Fluechter S."/>
            <person name="Duerre P."/>
            <person name="Daniel R."/>
        </authorList>
    </citation>
    <scope>NUCLEOTIDE SEQUENCE [LARGE SCALE GENOMIC DNA]</scope>
    <source>
        <strain evidence="2 3">DSM 10703</strain>
    </source>
</reference>
<comment type="caution">
    <text evidence="2">The sequence shown here is derived from an EMBL/GenBank/DDBJ whole genome shotgun (WGS) entry which is preliminary data.</text>
</comment>
<dbReference type="Proteomes" id="UP000175744">
    <property type="component" value="Unassembled WGS sequence"/>
</dbReference>
<dbReference type="Gene3D" id="2.50.20.10">
    <property type="entry name" value="Lipoprotein localisation LolA/LolB/LppX"/>
    <property type="match status" value="1"/>
</dbReference>
<dbReference type="AlphaFoldDB" id="A0A1E8F1M1"/>
<protein>
    <recommendedName>
        <fullName evidence="4">Outer membrane lipoprotein carrier protein LolA</fullName>
    </recommendedName>
</protein>
<dbReference type="EMBL" id="LZFO01000003">
    <property type="protein sequence ID" value="OFI07510.1"/>
    <property type="molecule type" value="Genomic_DNA"/>
</dbReference>
<dbReference type="InterPro" id="IPR014584">
    <property type="entry name" value="UCP033729"/>
</dbReference>
<accession>A0A1E8F1M1</accession>
<dbReference type="OrthoDB" id="2047841at2"/>
<feature type="transmembrane region" description="Helical" evidence="1">
    <location>
        <begin position="7"/>
        <end position="26"/>
    </location>
</feature>
<keyword evidence="3" id="KW-1185">Reference proteome</keyword>
<dbReference type="PROSITE" id="PS51257">
    <property type="entry name" value="PROKAR_LIPOPROTEIN"/>
    <property type="match status" value="1"/>
</dbReference>
<organism evidence="2 3">
    <name type="scientific">Clostridium acetireducens DSM 10703</name>
    <dbReference type="NCBI Taxonomy" id="1121290"/>
    <lineage>
        <taxon>Bacteria</taxon>
        <taxon>Bacillati</taxon>
        <taxon>Bacillota</taxon>
        <taxon>Clostridia</taxon>
        <taxon>Eubacteriales</taxon>
        <taxon>Clostridiaceae</taxon>
        <taxon>Clostridium</taxon>
    </lineage>
</organism>
<keyword evidence="1" id="KW-0812">Transmembrane</keyword>
<keyword evidence="1" id="KW-0472">Membrane</keyword>
<evidence type="ECO:0000313" key="2">
    <source>
        <dbReference type="EMBL" id="OFI07510.1"/>
    </source>
</evidence>
<dbReference type="STRING" id="1121290.CLAOCE_03390"/>
<dbReference type="RefSeq" id="WP_070109308.1">
    <property type="nucleotide sequence ID" value="NZ_LZFO01000003.1"/>
</dbReference>
<dbReference type="NCBIfam" id="NF041287">
    <property type="entry name" value="lipo_GerS_rel"/>
    <property type="match status" value="1"/>
</dbReference>
<evidence type="ECO:0008006" key="4">
    <source>
        <dbReference type="Google" id="ProtNLM"/>
    </source>
</evidence>
<keyword evidence="1" id="KW-1133">Transmembrane helix</keyword>
<name>A0A1E8F1M1_9CLOT</name>
<evidence type="ECO:0000313" key="3">
    <source>
        <dbReference type="Proteomes" id="UP000175744"/>
    </source>
</evidence>
<evidence type="ECO:0000256" key="1">
    <source>
        <dbReference type="SAM" id="Phobius"/>
    </source>
</evidence>
<sequence>MKKIFKIFFIVIIFFSSIFISCFKHSNEQEEVLNYLRELKSYKCNVYVEIKNHKQINKYKCKQYYTKNLGARFDIKEERVIIYKGENILIKDLKNQVQYTTDRDFDEVFKYSFIGEYINSVFSSGNTKSYFKTINNNKYQVIKLMIPGKNKNINKAYMYIKCKDKAPKYLIIYDLNNNEKIKITYENFTPNIELDENLYTYRG</sequence>
<proteinExistence type="predicted"/>
<gene>
    <name evidence="2" type="ORF">CLOACE_03390</name>
</gene>